<sequence>MGPKFAGKPIKITSTLLKDEERSKLIKVLEKIAPSSVYTGDLTSNVSILITNPAGSSDWLESRKYQYVAQYRPDVSIIKFETVLAFYKSWLDGTTPGDWIDKSGIRFNLDFQKPFDGLVISVSRLEARGESFIQKIKHTITRGGGNFTESLSNHSDVLVTDDPNGRRYMTAKEWGIPIVSPDWCFDSAERCAALGFKYYELKGKGSKGRRADACNWEFVAAWQKKRREDEQLRLAKGKRPLKDDGPDDEEKELKVARLDLRNTLWDSVMKDSQVSSLSQEENKYDDNWGPEQKVIISTQTRALNSKQSTLMSTQQELKEERKNNTEKSLPLLKELSFALYGFDSKKVKILEIILKEYGASIFELADISHSLDYVIAFSELDHKIPNIEDRPVQVITEYAVERCIYFRNTDPLKEAGYWCRPIFIDSSVTIEKFRENFSLPKGGKVNVAITGFKDIDLSQFQRILRNKLSSFIYFSENFSKQCDLLVIADIHGLNTLKKVRMAKKWEISMMSLSNFWKSLDRCCDQPYINT</sequence>
<dbReference type="InterPro" id="IPR036420">
    <property type="entry name" value="BRCT_dom_sf"/>
</dbReference>
<dbReference type="GO" id="GO:0006270">
    <property type="term" value="P:DNA replication initiation"/>
    <property type="evidence" value="ECO:0007669"/>
    <property type="project" value="TreeGrafter"/>
</dbReference>
<accession>A0A7D9D0C5</accession>
<dbReference type="PANTHER" id="PTHR13561:SF20">
    <property type="entry name" value="DNA TOPOISOMERASE 2-BINDING PROTEIN 1"/>
    <property type="match status" value="1"/>
</dbReference>
<protein>
    <submittedName>
        <fullName evidence="3">DEBR0S5_04830g1_1</fullName>
    </submittedName>
</protein>
<gene>
    <name evidence="3" type="ORF">DEBR0S5_04830G</name>
</gene>
<organism evidence="3 4">
    <name type="scientific">Dekkera bruxellensis</name>
    <name type="common">Brettanomyces custersii</name>
    <dbReference type="NCBI Taxonomy" id="5007"/>
    <lineage>
        <taxon>Eukaryota</taxon>
        <taxon>Fungi</taxon>
        <taxon>Dikarya</taxon>
        <taxon>Ascomycota</taxon>
        <taxon>Saccharomycotina</taxon>
        <taxon>Pichiomycetes</taxon>
        <taxon>Pichiales</taxon>
        <taxon>Pichiaceae</taxon>
        <taxon>Brettanomyces</taxon>
    </lineage>
</organism>
<dbReference type="GO" id="GO:0033314">
    <property type="term" value="P:mitotic DNA replication checkpoint signaling"/>
    <property type="evidence" value="ECO:0007669"/>
    <property type="project" value="TreeGrafter"/>
</dbReference>
<dbReference type="CDD" id="cd17731">
    <property type="entry name" value="BRCT_TopBP1_rpt2_like"/>
    <property type="match status" value="1"/>
</dbReference>
<dbReference type="Proteomes" id="UP000478008">
    <property type="component" value="Unassembled WGS sequence"/>
</dbReference>
<keyword evidence="1" id="KW-0677">Repeat</keyword>
<proteinExistence type="predicted"/>
<dbReference type="InterPro" id="IPR059215">
    <property type="entry name" value="BRCT2_TopBP1-like"/>
</dbReference>
<evidence type="ECO:0000313" key="3">
    <source>
        <dbReference type="EMBL" id="VUG19516.1"/>
    </source>
</evidence>
<evidence type="ECO:0000256" key="1">
    <source>
        <dbReference type="ARBA" id="ARBA00022737"/>
    </source>
</evidence>
<evidence type="ECO:0000313" key="4">
    <source>
        <dbReference type="Proteomes" id="UP000478008"/>
    </source>
</evidence>
<dbReference type="Pfam" id="PF12738">
    <property type="entry name" value="PTCB-BRCT"/>
    <property type="match status" value="1"/>
</dbReference>
<keyword evidence="4" id="KW-1185">Reference proteome</keyword>
<dbReference type="EMBL" id="CABFWN010000005">
    <property type="protein sequence ID" value="VUG19516.1"/>
    <property type="molecule type" value="Genomic_DNA"/>
</dbReference>
<feature type="domain" description="BRCT" evidence="2">
    <location>
        <begin position="110"/>
        <end position="201"/>
    </location>
</feature>
<dbReference type="SUPFAM" id="SSF52113">
    <property type="entry name" value="BRCT domain"/>
    <property type="match status" value="2"/>
</dbReference>
<dbReference type="SMART" id="SM00292">
    <property type="entry name" value="BRCT"/>
    <property type="match status" value="3"/>
</dbReference>
<dbReference type="InterPro" id="IPR001357">
    <property type="entry name" value="BRCT_dom"/>
</dbReference>
<dbReference type="Gene3D" id="3.40.50.10190">
    <property type="entry name" value="BRCT domain"/>
    <property type="match status" value="4"/>
</dbReference>
<dbReference type="PANTHER" id="PTHR13561">
    <property type="entry name" value="DNA REPLICATION REGULATOR DPB11-RELATED"/>
    <property type="match status" value="1"/>
</dbReference>
<evidence type="ECO:0000259" key="2">
    <source>
        <dbReference type="PROSITE" id="PS50172"/>
    </source>
</evidence>
<dbReference type="PROSITE" id="PS50172">
    <property type="entry name" value="BRCT"/>
    <property type="match status" value="1"/>
</dbReference>
<dbReference type="AlphaFoldDB" id="A0A7D9D0C5"/>
<dbReference type="GO" id="GO:0007095">
    <property type="term" value="P:mitotic G2 DNA damage checkpoint signaling"/>
    <property type="evidence" value="ECO:0007669"/>
    <property type="project" value="TreeGrafter"/>
</dbReference>
<reference evidence="3 4" key="1">
    <citation type="submission" date="2019-07" db="EMBL/GenBank/DDBJ databases">
        <authorList>
            <person name="Friedrich A."/>
            <person name="Schacherer J."/>
        </authorList>
    </citation>
    <scope>NUCLEOTIDE SEQUENCE [LARGE SCALE GENOMIC DNA]</scope>
</reference>
<name>A0A7D9D0C5_DEKBR</name>